<dbReference type="EMBL" id="LT629748">
    <property type="protein sequence ID" value="SDS25189.1"/>
    <property type="molecule type" value="Genomic_DNA"/>
</dbReference>
<sequence length="321" mass="34745">MNIETLSAATFDDAVTLLQKALDNGLDDGKSYDIAFGDWLQFYFKAEGEKYQSTLPASSLKALAQYQAAINSFYAALVYSKTSQSLTDDDKKDLELVFQFSQGSSVTEAKLVDVVERLGLRAIEKMNGNQLVITVLGLALLIGAYAGHSNYLDAETVHHQTDAHLKVVQAAIDANSRLSNLNADIAASAVNLAKSVADADAIEIGRLSLSADEIPDYIKRERTRRQHSRIDGLYRVTRIAETDTGYRVSLEGEDGMAIPASMPMDGSGSGKILTDLFRSLESKGAIHLHVVAKMRSGVPVEASILTGHIQDTLLQGFADSD</sequence>
<accession>A0A1H1QQM0</accession>
<dbReference type="OrthoDB" id="6637242at2"/>
<protein>
    <submittedName>
        <fullName evidence="1">Uncharacterized protein</fullName>
    </submittedName>
</protein>
<dbReference type="RefSeq" id="WP_090272769.1">
    <property type="nucleotide sequence ID" value="NZ_LT629748.1"/>
</dbReference>
<proteinExistence type="predicted"/>
<dbReference type="AlphaFoldDB" id="A0A1H1QQM0"/>
<name>A0A1H1QQM0_9GAMM</name>
<dbReference type="Proteomes" id="UP000243426">
    <property type="component" value="Chromosome I"/>
</dbReference>
<organism evidence="1 2">
    <name type="scientific">Halopseudomonas litoralis</name>
    <dbReference type="NCBI Taxonomy" id="797277"/>
    <lineage>
        <taxon>Bacteria</taxon>
        <taxon>Pseudomonadati</taxon>
        <taxon>Pseudomonadota</taxon>
        <taxon>Gammaproteobacteria</taxon>
        <taxon>Pseudomonadales</taxon>
        <taxon>Pseudomonadaceae</taxon>
        <taxon>Halopseudomonas</taxon>
    </lineage>
</organism>
<keyword evidence="2" id="KW-1185">Reference proteome</keyword>
<evidence type="ECO:0000313" key="1">
    <source>
        <dbReference type="EMBL" id="SDS25189.1"/>
    </source>
</evidence>
<gene>
    <name evidence="1" type="ORF">SAMN05216198_1541</name>
</gene>
<reference evidence="2" key="1">
    <citation type="submission" date="2016-10" db="EMBL/GenBank/DDBJ databases">
        <authorList>
            <person name="Varghese N."/>
            <person name="Submissions S."/>
        </authorList>
    </citation>
    <scope>NUCLEOTIDE SEQUENCE [LARGE SCALE GENOMIC DNA]</scope>
    <source>
        <strain evidence="2">2SM5</strain>
    </source>
</reference>
<evidence type="ECO:0000313" key="2">
    <source>
        <dbReference type="Proteomes" id="UP000243426"/>
    </source>
</evidence>